<gene>
    <name evidence="3" type="ORF">C6P40_003476</name>
</gene>
<dbReference type="GO" id="GO:0019693">
    <property type="term" value="P:ribose phosphate metabolic process"/>
    <property type="evidence" value="ECO:0007669"/>
    <property type="project" value="TreeGrafter"/>
</dbReference>
<organism evidence="3 4">
    <name type="scientific">Pichia californica</name>
    <dbReference type="NCBI Taxonomy" id="460514"/>
    <lineage>
        <taxon>Eukaryota</taxon>
        <taxon>Fungi</taxon>
        <taxon>Dikarya</taxon>
        <taxon>Ascomycota</taxon>
        <taxon>Saccharomycotina</taxon>
        <taxon>Pichiomycetes</taxon>
        <taxon>Pichiales</taxon>
        <taxon>Pichiaceae</taxon>
        <taxon>Pichia</taxon>
    </lineage>
</organism>
<dbReference type="InterPro" id="IPR000086">
    <property type="entry name" value="NUDIX_hydrolase_dom"/>
</dbReference>
<accession>A0A9P6WGI5</accession>
<dbReference type="Proteomes" id="UP000697127">
    <property type="component" value="Unassembled WGS sequence"/>
</dbReference>
<sequence>MSTSSSTYKQAGKLLNPKTTIAKVVSQTPLENKDARFINLEKLEYISPTGKKGLWEIARRTTRPKDLICDAVIIIPVLKYANGDKELVFVRQFRPPTGGVCVEFPAGLVDPSDTIEECALRELKEETGFVGDIRKKTNVIWSDPGLSDANSVIVWVDVDMEKEENKNPIPHWMDNEVIEVVNVKTGDLEKTMDEWFEQGYMIDTKIQAFLIGLTMQP</sequence>
<evidence type="ECO:0000313" key="4">
    <source>
        <dbReference type="Proteomes" id="UP000697127"/>
    </source>
</evidence>
<keyword evidence="1" id="KW-0378">Hydrolase</keyword>
<dbReference type="PROSITE" id="PS51462">
    <property type="entry name" value="NUDIX"/>
    <property type="match status" value="1"/>
</dbReference>
<protein>
    <recommendedName>
        <fullName evidence="2">Nudix hydrolase domain-containing protein</fullName>
    </recommendedName>
</protein>
<dbReference type="SUPFAM" id="SSF55811">
    <property type="entry name" value="Nudix"/>
    <property type="match status" value="1"/>
</dbReference>
<keyword evidence="4" id="KW-1185">Reference proteome</keyword>
<dbReference type="InterPro" id="IPR015797">
    <property type="entry name" value="NUDIX_hydrolase-like_dom_sf"/>
</dbReference>
<dbReference type="OrthoDB" id="10249920at2759"/>
<feature type="domain" description="Nudix hydrolase" evidence="2">
    <location>
        <begin position="64"/>
        <end position="206"/>
    </location>
</feature>
<dbReference type="PANTHER" id="PTHR11839:SF1">
    <property type="entry name" value="ADP-SUGAR PYROPHOSPHATASE"/>
    <property type="match status" value="1"/>
</dbReference>
<dbReference type="GO" id="GO:0006753">
    <property type="term" value="P:nucleoside phosphate metabolic process"/>
    <property type="evidence" value="ECO:0007669"/>
    <property type="project" value="TreeGrafter"/>
</dbReference>
<dbReference type="CDD" id="cd18888">
    <property type="entry name" value="NUDIX_ADPRase_Nudt5"/>
    <property type="match status" value="1"/>
</dbReference>
<evidence type="ECO:0000256" key="1">
    <source>
        <dbReference type="ARBA" id="ARBA00022801"/>
    </source>
</evidence>
<dbReference type="Pfam" id="PF00293">
    <property type="entry name" value="NUDIX"/>
    <property type="match status" value="1"/>
</dbReference>
<evidence type="ECO:0000313" key="3">
    <source>
        <dbReference type="EMBL" id="KAG0686725.1"/>
    </source>
</evidence>
<dbReference type="GO" id="GO:0047631">
    <property type="term" value="F:ADP-ribose diphosphatase activity"/>
    <property type="evidence" value="ECO:0007669"/>
    <property type="project" value="TreeGrafter"/>
</dbReference>
<dbReference type="EMBL" id="PUHW01000396">
    <property type="protein sequence ID" value="KAG0686725.1"/>
    <property type="molecule type" value="Genomic_DNA"/>
</dbReference>
<dbReference type="PANTHER" id="PTHR11839">
    <property type="entry name" value="UDP/ADP-SUGAR PYROPHOSPHATASE"/>
    <property type="match status" value="1"/>
</dbReference>
<dbReference type="AlphaFoldDB" id="A0A9P6WGI5"/>
<name>A0A9P6WGI5_9ASCO</name>
<proteinExistence type="predicted"/>
<reference evidence="3" key="1">
    <citation type="submission" date="2020-11" db="EMBL/GenBank/DDBJ databases">
        <title>Kefir isolates.</title>
        <authorList>
            <person name="Marcisauskas S."/>
            <person name="Kim Y."/>
            <person name="Blasche S."/>
        </authorList>
    </citation>
    <scope>NUCLEOTIDE SEQUENCE</scope>
    <source>
        <strain evidence="3">Olga-1</strain>
    </source>
</reference>
<comment type="caution">
    <text evidence="3">The sequence shown here is derived from an EMBL/GenBank/DDBJ whole genome shotgun (WGS) entry which is preliminary data.</text>
</comment>
<evidence type="ECO:0000259" key="2">
    <source>
        <dbReference type="PROSITE" id="PS51462"/>
    </source>
</evidence>
<dbReference type="Gene3D" id="3.90.79.10">
    <property type="entry name" value="Nucleoside Triphosphate Pyrophosphohydrolase"/>
    <property type="match status" value="1"/>
</dbReference>
<dbReference type="GO" id="GO:0005634">
    <property type="term" value="C:nucleus"/>
    <property type="evidence" value="ECO:0007669"/>
    <property type="project" value="TreeGrafter"/>
</dbReference>